<dbReference type="InterPro" id="IPR004046">
    <property type="entry name" value="GST_C"/>
</dbReference>
<dbReference type="InterPro" id="IPR004045">
    <property type="entry name" value="Glutathione_S-Trfase_N"/>
</dbReference>
<dbReference type="RefSeq" id="WP_379917391.1">
    <property type="nucleotide sequence ID" value="NZ_JBHUDD010000145.1"/>
</dbReference>
<feature type="domain" description="GST N-terminal" evidence="1">
    <location>
        <begin position="1"/>
        <end position="81"/>
    </location>
</feature>
<dbReference type="InterPro" id="IPR010987">
    <property type="entry name" value="Glutathione-S-Trfase_C-like"/>
</dbReference>
<comment type="caution">
    <text evidence="3">The sequence shown here is derived from an EMBL/GenBank/DDBJ whole genome shotgun (WGS) entry which is preliminary data.</text>
</comment>
<dbReference type="Pfam" id="PF13417">
    <property type="entry name" value="GST_N_3"/>
    <property type="match status" value="1"/>
</dbReference>
<dbReference type="SFLD" id="SFLDG00358">
    <property type="entry name" value="Main_(cytGST)"/>
    <property type="match status" value="1"/>
</dbReference>
<dbReference type="PROSITE" id="PS50405">
    <property type="entry name" value="GST_CTER"/>
    <property type="match status" value="1"/>
</dbReference>
<evidence type="ECO:0000313" key="4">
    <source>
        <dbReference type="Proteomes" id="UP001597186"/>
    </source>
</evidence>
<accession>A0ABW4EI33</accession>
<sequence>MITVYGRATSSNVQIVMWTLAELGLAHERLDYGDVHGGTDTPAYRAMNPMGLVPALRDGDVALFESAAIHRYLCARYGAAPFWPEDPARRGPLDAWAEWIKTAFMPTLLTGLFYPLVRADPALLTPAKLVEGEAAIAPLATLLDARLGQGPWLAGDAFTFADILTGHGLYRYFEMPFTRPDLPNLAAYYARLRARPAYAQHVCVSYEPLRFRPKETP</sequence>
<dbReference type="Gene3D" id="1.20.1050.10">
    <property type="match status" value="1"/>
</dbReference>
<evidence type="ECO:0000313" key="3">
    <source>
        <dbReference type="EMBL" id="MFD1510830.1"/>
    </source>
</evidence>
<dbReference type="SUPFAM" id="SSF47616">
    <property type="entry name" value="GST C-terminal domain-like"/>
    <property type="match status" value="1"/>
</dbReference>
<proteinExistence type="predicted"/>
<dbReference type="InterPro" id="IPR040079">
    <property type="entry name" value="Glutathione_S-Trfase"/>
</dbReference>
<dbReference type="Pfam" id="PF00043">
    <property type="entry name" value="GST_C"/>
    <property type="match status" value="1"/>
</dbReference>
<feature type="domain" description="GST C-terminal" evidence="2">
    <location>
        <begin position="86"/>
        <end position="217"/>
    </location>
</feature>
<reference evidence="4" key="1">
    <citation type="journal article" date="2019" name="Int. J. Syst. Evol. Microbiol.">
        <title>The Global Catalogue of Microorganisms (GCM) 10K type strain sequencing project: providing services to taxonomists for standard genome sequencing and annotation.</title>
        <authorList>
            <consortium name="The Broad Institute Genomics Platform"/>
            <consortium name="The Broad Institute Genome Sequencing Center for Infectious Disease"/>
            <person name="Wu L."/>
            <person name="Ma J."/>
        </authorList>
    </citation>
    <scope>NUCLEOTIDE SEQUENCE [LARGE SCALE GENOMIC DNA]</scope>
    <source>
        <strain evidence="4">CGMCC 1.12477</strain>
    </source>
</reference>
<dbReference type="Proteomes" id="UP001597186">
    <property type="component" value="Unassembled WGS sequence"/>
</dbReference>
<dbReference type="InterPro" id="IPR036249">
    <property type="entry name" value="Thioredoxin-like_sf"/>
</dbReference>
<dbReference type="EMBL" id="JBHUDD010000145">
    <property type="protein sequence ID" value="MFD1510830.1"/>
    <property type="molecule type" value="Genomic_DNA"/>
</dbReference>
<dbReference type="InterPro" id="IPR036282">
    <property type="entry name" value="Glutathione-S-Trfase_C_sf"/>
</dbReference>
<evidence type="ECO:0000259" key="2">
    <source>
        <dbReference type="PROSITE" id="PS50405"/>
    </source>
</evidence>
<dbReference type="Gene3D" id="3.40.30.10">
    <property type="entry name" value="Glutaredoxin"/>
    <property type="match status" value="1"/>
</dbReference>
<protein>
    <submittedName>
        <fullName evidence="3">Glutathione S-transferase family protein</fullName>
    </submittedName>
</protein>
<dbReference type="SFLD" id="SFLDS00019">
    <property type="entry name" value="Glutathione_Transferase_(cytos"/>
    <property type="match status" value="1"/>
</dbReference>
<dbReference type="CDD" id="cd03047">
    <property type="entry name" value="GST_N_2"/>
    <property type="match status" value="1"/>
</dbReference>
<evidence type="ECO:0000259" key="1">
    <source>
        <dbReference type="PROSITE" id="PS50404"/>
    </source>
</evidence>
<keyword evidence="4" id="KW-1185">Reference proteome</keyword>
<dbReference type="PANTHER" id="PTHR44051">
    <property type="entry name" value="GLUTATHIONE S-TRANSFERASE-RELATED"/>
    <property type="match status" value="1"/>
</dbReference>
<dbReference type="SFLD" id="SFLDG01150">
    <property type="entry name" value="Main.1:_Beta-like"/>
    <property type="match status" value="1"/>
</dbReference>
<dbReference type="SUPFAM" id="SSF52833">
    <property type="entry name" value="Thioredoxin-like"/>
    <property type="match status" value="1"/>
</dbReference>
<dbReference type="PROSITE" id="PS50404">
    <property type="entry name" value="GST_NTER"/>
    <property type="match status" value="1"/>
</dbReference>
<organism evidence="3 4">
    <name type="scientific">Lacimonas salitolerans</name>
    <dbReference type="NCBI Taxonomy" id="1323750"/>
    <lineage>
        <taxon>Bacteria</taxon>
        <taxon>Pseudomonadati</taxon>
        <taxon>Pseudomonadota</taxon>
        <taxon>Alphaproteobacteria</taxon>
        <taxon>Rhodobacterales</taxon>
        <taxon>Paracoccaceae</taxon>
        <taxon>Lacimonas</taxon>
    </lineage>
</organism>
<name>A0ABW4EI33_9RHOB</name>
<dbReference type="PANTHER" id="PTHR44051:SF19">
    <property type="entry name" value="DISULFIDE-BOND OXIDOREDUCTASE YFCG"/>
    <property type="match status" value="1"/>
</dbReference>
<gene>
    <name evidence="3" type="ORF">ACFTOW_15710</name>
</gene>